<evidence type="ECO:0000256" key="5">
    <source>
        <dbReference type="ARBA" id="ARBA00023004"/>
    </source>
</evidence>
<dbReference type="InterPro" id="IPR001128">
    <property type="entry name" value="Cyt_P450"/>
</dbReference>
<evidence type="ECO:0000313" key="11">
    <source>
        <dbReference type="Proteomes" id="UP000245768"/>
    </source>
</evidence>
<dbReference type="PANTHER" id="PTHR24305:SF187">
    <property type="entry name" value="P450, PUTATIVE (EUROFUNG)-RELATED"/>
    <property type="match status" value="1"/>
</dbReference>
<dbReference type="Proteomes" id="UP000245768">
    <property type="component" value="Unassembled WGS sequence"/>
</dbReference>
<organism evidence="10 11">
    <name type="scientific">Acaromyces ingoldii</name>
    <dbReference type="NCBI Taxonomy" id="215250"/>
    <lineage>
        <taxon>Eukaryota</taxon>
        <taxon>Fungi</taxon>
        <taxon>Dikarya</taxon>
        <taxon>Basidiomycota</taxon>
        <taxon>Ustilaginomycotina</taxon>
        <taxon>Exobasidiomycetes</taxon>
        <taxon>Exobasidiales</taxon>
        <taxon>Cryptobasidiaceae</taxon>
        <taxon>Acaromyces</taxon>
    </lineage>
</organism>
<keyword evidence="6 8" id="KW-0503">Monooxygenase</keyword>
<dbReference type="InterPro" id="IPR050121">
    <property type="entry name" value="Cytochrome_P450_monoxygenase"/>
</dbReference>
<dbReference type="PRINTS" id="PR00463">
    <property type="entry name" value="EP450I"/>
</dbReference>
<keyword evidence="9" id="KW-0812">Transmembrane</keyword>
<dbReference type="InterPro" id="IPR017972">
    <property type="entry name" value="Cyt_P450_CS"/>
</dbReference>
<evidence type="ECO:0000256" key="8">
    <source>
        <dbReference type="RuleBase" id="RU000461"/>
    </source>
</evidence>
<reference evidence="10 11" key="1">
    <citation type="journal article" date="2018" name="Mol. Biol. Evol.">
        <title>Broad Genomic Sampling Reveals a Smut Pathogenic Ancestry of the Fungal Clade Ustilaginomycotina.</title>
        <authorList>
            <person name="Kijpornyongpan T."/>
            <person name="Mondo S.J."/>
            <person name="Barry K."/>
            <person name="Sandor L."/>
            <person name="Lee J."/>
            <person name="Lipzen A."/>
            <person name="Pangilinan J."/>
            <person name="LaButti K."/>
            <person name="Hainaut M."/>
            <person name="Henrissat B."/>
            <person name="Grigoriev I.V."/>
            <person name="Spatafora J.W."/>
            <person name="Aime M.C."/>
        </authorList>
    </citation>
    <scope>NUCLEOTIDE SEQUENCE [LARGE SCALE GENOMIC DNA]</scope>
    <source>
        <strain evidence="10 11">MCA 4198</strain>
    </source>
</reference>
<evidence type="ECO:0000256" key="1">
    <source>
        <dbReference type="ARBA" id="ARBA00001971"/>
    </source>
</evidence>
<dbReference type="GO" id="GO:0005506">
    <property type="term" value="F:iron ion binding"/>
    <property type="evidence" value="ECO:0007669"/>
    <property type="project" value="InterPro"/>
</dbReference>
<dbReference type="Pfam" id="PF00067">
    <property type="entry name" value="p450"/>
    <property type="match status" value="1"/>
</dbReference>
<evidence type="ECO:0000256" key="2">
    <source>
        <dbReference type="ARBA" id="ARBA00010617"/>
    </source>
</evidence>
<evidence type="ECO:0000256" key="6">
    <source>
        <dbReference type="ARBA" id="ARBA00023033"/>
    </source>
</evidence>
<keyword evidence="9" id="KW-0472">Membrane</keyword>
<dbReference type="PRINTS" id="PR00385">
    <property type="entry name" value="P450"/>
</dbReference>
<keyword evidence="5 7" id="KW-0408">Iron</keyword>
<dbReference type="Gene3D" id="1.10.630.10">
    <property type="entry name" value="Cytochrome P450"/>
    <property type="match status" value="1"/>
</dbReference>
<keyword evidence="11" id="KW-1185">Reference proteome</keyword>
<dbReference type="AlphaFoldDB" id="A0A316YDK1"/>
<comment type="similarity">
    <text evidence="2 8">Belongs to the cytochrome P450 family.</text>
</comment>
<evidence type="ECO:0000256" key="9">
    <source>
        <dbReference type="SAM" id="Phobius"/>
    </source>
</evidence>
<evidence type="ECO:0000256" key="3">
    <source>
        <dbReference type="ARBA" id="ARBA00022723"/>
    </source>
</evidence>
<proteinExistence type="inferred from homology"/>
<dbReference type="PROSITE" id="PS00086">
    <property type="entry name" value="CYTOCHROME_P450"/>
    <property type="match status" value="1"/>
</dbReference>
<dbReference type="EMBL" id="KZ819641">
    <property type="protein sequence ID" value="PWN87211.1"/>
    <property type="molecule type" value="Genomic_DNA"/>
</dbReference>
<protein>
    <submittedName>
        <fullName evidence="10">Cytochrome P450</fullName>
    </submittedName>
</protein>
<feature type="transmembrane region" description="Helical" evidence="9">
    <location>
        <begin position="32"/>
        <end position="53"/>
    </location>
</feature>
<dbReference type="GeneID" id="37047289"/>
<dbReference type="InterPro" id="IPR036396">
    <property type="entry name" value="Cyt_P450_sf"/>
</dbReference>
<comment type="cofactor">
    <cofactor evidence="1 7">
        <name>heme</name>
        <dbReference type="ChEBI" id="CHEBI:30413"/>
    </cofactor>
</comment>
<dbReference type="CDD" id="cd11061">
    <property type="entry name" value="CYP67-like"/>
    <property type="match status" value="1"/>
</dbReference>
<dbReference type="RefSeq" id="XP_025374409.1">
    <property type="nucleotide sequence ID" value="XM_025525373.1"/>
</dbReference>
<dbReference type="InParanoid" id="A0A316YDK1"/>
<feature type="binding site" description="axial binding residue" evidence="7">
    <location>
        <position position="506"/>
    </location>
    <ligand>
        <name>heme</name>
        <dbReference type="ChEBI" id="CHEBI:30413"/>
    </ligand>
    <ligandPart>
        <name>Fe</name>
        <dbReference type="ChEBI" id="CHEBI:18248"/>
    </ligandPart>
</feature>
<evidence type="ECO:0000256" key="4">
    <source>
        <dbReference type="ARBA" id="ARBA00023002"/>
    </source>
</evidence>
<dbReference type="OrthoDB" id="6692864at2759"/>
<keyword evidence="7 8" id="KW-0349">Heme</keyword>
<dbReference type="GO" id="GO:0016705">
    <property type="term" value="F:oxidoreductase activity, acting on paired donors, with incorporation or reduction of molecular oxygen"/>
    <property type="evidence" value="ECO:0007669"/>
    <property type="project" value="InterPro"/>
</dbReference>
<sequence>MLPTLLDVQASVGLALVSHLFYANYEPSAPTVLAVYLVGSLSYLFLAATSHPSSSPFDWIVSLAVLQTAYTASLLSSIAAYRLFFHRLRSFKGPSSLALSKWAWVPTDLAGQRPAKVTSLHATYGDVVRVGPRELSINDVGAINQILGGQSACRKGPWYTAAHGGKGPRSLSLHVTIDTGDHRSRRRIWDAGFSVAALRSYEAQLRQTTRKLLTQLDARTGGEVAMDQWCQFYAFDVMSELGFSRSFDLIGKGSFSKPIELLEGAMQAIMVLGAVPYLSAVARVAPNPIKDFEDFTEEALRERVGRSAEKKRGDDDRADIFTHLLGEDKATGWKHTWNELNADAGLVVVAGSDTTSSVLAMVIFHLVKHPDVLERVRKELHDVFGHDYEEEEHDLDFDKLAKECVWLNAVLNETMRLYPPVASGLQRESPSGASSSLVLNLKHSASTVVVPPATILSVPTTALHHDPRNFSPSPDAFRPERFVDPSKEERFEAAAFMPFGYGPTGCVGKKLAWMEMRLMLANFIGRFDANFAPGFDPEKYVRECIKDTFTMTRTAPIRMVLSRRAR</sequence>
<name>A0A316YDK1_9BASI</name>
<dbReference type="STRING" id="215250.A0A316YDK1"/>
<dbReference type="PANTHER" id="PTHR24305">
    <property type="entry name" value="CYTOCHROME P450"/>
    <property type="match status" value="1"/>
</dbReference>
<dbReference type="InterPro" id="IPR002401">
    <property type="entry name" value="Cyt_P450_E_grp-I"/>
</dbReference>
<feature type="transmembrane region" description="Helical" evidence="9">
    <location>
        <begin position="59"/>
        <end position="84"/>
    </location>
</feature>
<dbReference type="GO" id="GO:0004497">
    <property type="term" value="F:monooxygenase activity"/>
    <property type="evidence" value="ECO:0007669"/>
    <property type="project" value="UniProtKB-KW"/>
</dbReference>
<evidence type="ECO:0000313" key="10">
    <source>
        <dbReference type="EMBL" id="PWN87211.1"/>
    </source>
</evidence>
<dbReference type="SUPFAM" id="SSF48264">
    <property type="entry name" value="Cytochrome P450"/>
    <property type="match status" value="1"/>
</dbReference>
<keyword evidence="3 7" id="KW-0479">Metal-binding</keyword>
<gene>
    <name evidence="10" type="ORF">FA10DRAFT_304607</name>
</gene>
<evidence type="ECO:0000256" key="7">
    <source>
        <dbReference type="PIRSR" id="PIRSR602401-1"/>
    </source>
</evidence>
<keyword evidence="9" id="KW-1133">Transmembrane helix</keyword>
<keyword evidence="4 8" id="KW-0560">Oxidoreductase</keyword>
<dbReference type="GO" id="GO:0020037">
    <property type="term" value="F:heme binding"/>
    <property type="evidence" value="ECO:0007669"/>
    <property type="project" value="InterPro"/>
</dbReference>
<accession>A0A316YDK1</accession>